<name>A0ABV7FPK3_9ALTE</name>
<evidence type="ECO:0000256" key="1">
    <source>
        <dbReference type="SAM" id="SignalP"/>
    </source>
</evidence>
<proteinExistence type="predicted"/>
<dbReference type="SUPFAM" id="SSF88874">
    <property type="entry name" value="Receptor-binding domain of short tail fibre protein gp12"/>
    <property type="match status" value="1"/>
</dbReference>
<evidence type="ECO:0000259" key="2">
    <source>
        <dbReference type="Pfam" id="PF07484"/>
    </source>
</evidence>
<protein>
    <submittedName>
        <fullName evidence="3">Phage tail protein</fullName>
    </submittedName>
</protein>
<accession>A0ABV7FPK3</accession>
<dbReference type="Gene3D" id="3.90.1340.10">
    <property type="entry name" value="Phage tail collar domain"/>
    <property type="match status" value="1"/>
</dbReference>
<dbReference type="InterPro" id="IPR011083">
    <property type="entry name" value="Phage_tail_collar_dom"/>
</dbReference>
<comment type="caution">
    <text evidence="3">The sequence shown here is derived from an EMBL/GenBank/DDBJ whole genome shotgun (WGS) entry which is preliminary data.</text>
</comment>
<sequence>MNIKKHLTCASIFTIALTTILLSSKSYACSSSPYIGGMCAFGGNYSIRGWLKTDGQLLPISSNTALFSILGTTYGGDGRTTFALPDLRGRSAIGSGRGPGLLDYRLGQKGGAETHILTQAQLAGHTHGAVTTVSSVANDSGSSAVLRALAASADTNVPTGAVLANSPAREEIYSSGVPNVDMDSSAIDLSLNVQVNSTATTTISTTGNSSAFNVRGPYLTVTWLIATQGLFPPRN</sequence>
<reference evidence="4" key="1">
    <citation type="journal article" date="2019" name="Int. J. Syst. Evol. Microbiol.">
        <title>The Global Catalogue of Microorganisms (GCM) 10K type strain sequencing project: providing services to taxonomists for standard genome sequencing and annotation.</title>
        <authorList>
            <consortium name="The Broad Institute Genomics Platform"/>
            <consortium name="The Broad Institute Genome Sequencing Center for Infectious Disease"/>
            <person name="Wu L."/>
            <person name="Ma J."/>
        </authorList>
    </citation>
    <scope>NUCLEOTIDE SEQUENCE [LARGE SCALE GENOMIC DNA]</scope>
    <source>
        <strain evidence="4">KCTC 52473</strain>
    </source>
</reference>
<feature type="chain" id="PRO_5046594852" evidence="1">
    <location>
        <begin position="29"/>
        <end position="235"/>
    </location>
</feature>
<evidence type="ECO:0000313" key="3">
    <source>
        <dbReference type="EMBL" id="MFC3120772.1"/>
    </source>
</evidence>
<feature type="signal peptide" evidence="1">
    <location>
        <begin position="1"/>
        <end position="28"/>
    </location>
</feature>
<keyword evidence="4" id="KW-1185">Reference proteome</keyword>
<keyword evidence="1" id="KW-0732">Signal</keyword>
<feature type="domain" description="Phage tail collar" evidence="2">
    <location>
        <begin position="36"/>
        <end position="91"/>
    </location>
</feature>
<dbReference type="InterPro" id="IPR037053">
    <property type="entry name" value="Phage_tail_collar_dom_sf"/>
</dbReference>
<dbReference type="Pfam" id="PF07484">
    <property type="entry name" value="Collar"/>
    <property type="match status" value="1"/>
</dbReference>
<evidence type="ECO:0000313" key="4">
    <source>
        <dbReference type="Proteomes" id="UP001595478"/>
    </source>
</evidence>
<dbReference type="EMBL" id="JBHRSW010000005">
    <property type="protein sequence ID" value="MFC3120772.1"/>
    <property type="molecule type" value="Genomic_DNA"/>
</dbReference>
<organism evidence="3 4">
    <name type="scientific">Agaribacter flavus</name>
    <dbReference type="NCBI Taxonomy" id="1902781"/>
    <lineage>
        <taxon>Bacteria</taxon>
        <taxon>Pseudomonadati</taxon>
        <taxon>Pseudomonadota</taxon>
        <taxon>Gammaproteobacteria</taxon>
        <taxon>Alteromonadales</taxon>
        <taxon>Alteromonadaceae</taxon>
        <taxon>Agaribacter</taxon>
    </lineage>
</organism>
<gene>
    <name evidence="3" type="ORF">ACFOHL_04010</name>
</gene>
<dbReference type="RefSeq" id="WP_376918901.1">
    <property type="nucleotide sequence ID" value="NZ_JBHRSW010000005.1"/>
</dbReference>
<dbReference type="Proteomes" id="UP001595478">
    <property type="component" value="Unassembled WGS sequence"/>
</dbReference>